<organism evidence="2 3">
    <name type="scientific">Polarella glacialis</name>
    <name type="common">Dinoflagellate</name>
    <dbReference type="NCBI Taxonomy" id="89957"/>
    <lineage>
        <taxon>Eukaryota</taxon>
        <taxon>Sar</taxon>
        <taxon>Alveolata</taxon>
        <taxon>Dinophyceae</taxon>
        <taxon>Suessiales</taxon>
        <taxon>Suessiaceae</taxon>
        <taxon>Polarella</taxon>
    </lineage>
</organism>
<evidence type="ECO:0000256" key="1">
    <source>
        <dbReference type="SAM" id="MobiDB-lite"/>
    </source>
</evidence>
<feature type="non-terminal residue" evidence="2">
    <location>
        <position position="192"/>
    </location>
</feature>
<comment type="caution">
    <text evidence="2">The sequence shown here is derived from an EMBL/GenBank/DDBJ whole genome shotgun (WGS) entry which is preliminary data.</text>
</comment>
<feature type="region of interest" description="Disordered" evidence="1">
    <location>
        <begin position="159"/>
        <end position="192"/>
    </location>
</feature>
<proteinExistence type="predicted"/>
<evidence type="ECO:0000313" key="2">
    <source>
        <dbReference type="EMBL" id="CAE8720528.1"/>
    </source>
</evidence>
<reference evidence="2" key="1">
    <citation type="submission" date="2021-02" db="EMBL/GenBank/DDBJ databases">
        <authorList>
            <person name="Dougan E. K."/>
            <person name="Rhodes N."/>
            <person name="Thang M."/>
            <person name="Chan C."/>
        </authorList>
    </citation>
    <scope>NUCLEOTIDE SEQUENCE</scope>
</reference>
<gene>
    <name evidence="2" type="ORF">PGLA2088_LOCUS41375</name>
</gene>
<dbReference type="AlphaFoldDB" id="A0A813LCW8"/>
<dbReference type="EMBL" id="CAJNNW010033817">
    <property type="protein sequence ID" value="CAE8720528.1"/>
    <property type="molecule type" value="Genomic_DNA"/>
</dbReference>
<name>A0A813LCW8_POLGL</name>
<dbReference type="Proteomes" id="UP000626109">
    <property type="component" value="Unassembled WGS sequence"/>
</dbReference>
<sequence>ARQFGDFPGTDQGAVAQDVGRALEAVLAYFGWQHLDVQYLGYGAAGSFGAAAVSVSGTIISVRLDGSCSLAASPSSAERPPYRLLASDDGGSGWEALEALIRRRRLQKVVRTAPIATGTVEFAVEQPTLNALPERRVEPLVFNSGSPMSLAELENIPLHRPSKPSPLTASGGFAAGSEGQAWHRDPGLPSFN</sequence>
<feature type="non-terminal residue" evidence="2">
    <location>
        <position position="1"/>
    </location>
</feature>
<evidence type="ECO:0000313" key="3">
    <source>
        <dbReference type="Proteomes" id="UP000626109"/>
    </source>
</evidence>
<accession>A0A813LCW8</accession>
<protein>
    <submittedName>
        <fullName evidence="2">Uncharacterized protein</fullName>
    </submittedName>
</protein>